<name>A0AAD7PC65_QUISA</name>
<proteinExistence type="predicted"/>
<evidence type="ECO:0000313" key="1">
    <source>
        <dbReference type="EMBL" id="KAJ7949514.1"/>
    </source>
</evidence>
<gene>
    <name evidence="1" type="ORF">O6P43_029842</name>
</gene>
<accession>A0AAD7PC65</accession>
<dbReference type="Proteomes" id="UP001163823">
    <property type="component" value="Chromosome 12"/>
</dbReference>
<protein>
    <submittedName>
        <fullName evidence="1">Uncharacterized protein</fullName>
    </submittedName>
</protein>
<dbReference type="EMBL" id="JARAOO010000012">
    <property type="protein sequence ID" value="KAJ7949514.1"/>
    <property type="molecule type" value="Genomic_DNA"/>
</dbReference>
<reference evidence="1" key="1">
    <citation type="journal article" date="2023" name="Science">
        <title>Elucidation of the pathway for biosynthesis of saponin adjuvants from the soapbark tree.</title>
        <authorList>
            <person name="Reed J."/>
            <person name="Orme A."/>
            <person name="El-Demerdash A."/>
            <person name="Owen C."/>
            <person name="Martin L.B.B."/>
            <person name="Misra R.C."/>
            <person name="Kikuchi S."/>
            <person name="Rejzek M."/>
            <person name="Martin A.C."/>
            <person name="Harkess A."/>
            <person name="Leebens-Mack J."/>
            <person name="Louveau T."/>
            <person name="Stephenson M.J."/>
            <person name="Osbourn A."/>
        </authorList>
    </citation>
    <scope>NUCLEOTIDE SEQUENCE</scope>
    <source>
        <strain evidence="1">S10</strain>
    </source>
</reference>
<keyword evidence="2" id="KW-1185">Reference proteome</keyword>
<dbReference type="AlphaFoldDB" id="A0AAD7PC65"/>
<sequence>MARGILSCDNDSDDYGIQPLLPAVASNSCSENIRRKPKRNDLNYVNNIVAGDIFYGQDDYHEYMNDFMYKEDVIESMRRESAAKANRKKRREHNNSWLRLFKCFDFFNIFSSCFGR</sequence>
<evidence type="ECO:0000313" key="2">
    <source>
        <dbReference type="Proteomes" id="UP001163823"/>
    </source>
</evidence>
<comment type="caution">
    <text evidence="1">The sequence shown here is derived from an EMBL/GenBank/DDBJ whole genome shotgun (WGS) entry which is preliminary data.</text>
</comment>
<organism evidence="1 2">
    <name type="scientific">Quillaja saponaria</name>
    <name type="common">Soap bark tree</name>
    <dbReference type="NCBI Taxonomy" id="32244"/>
    <lineage>
        <taxon>Eukaryota</taxon>
        <taxon>Viridiplantae</taxon>
        <taxon>Streptophyta</taxon>
        <taxon>Embryophyta</taxon>
        <taxon>Tracheophyta</taxon>
        <taxon>Spermatophyta</taxon>
        <taxon>Magnoliopsida</taxon>
        <taxon>eudicotyledons</taxon>
        <taxon>Gunneridae</taxon>
        <taxon>Pentapetalae</taxon>
        <taxon>rosids</taxon>
        <taxon>fabids</taxon>
        <taxon>Fabales</taxon>
        <taxon>Quillajaceae</taxon>
        <taxon>Quillaja</taxon>
    </lineage>
</organism>
<dbReference type="KEGG" id="qsa:O6P43_029842"/>